<accession>A0A5J6I507</accession>
<gene>
    <name evidence="1" type="ORF">CP976_06775</name>
</gene>
<dbReference type="RefSeq" id="WP_150479499.1">
    <property type="nucleotide sequence ID" value="NZ_BMTB01000010.1"/>
</dbReference>
<sequence>MLRLLRKTPKPQPTPVDPAAVAAGLRTFAADLEAGDTFALDCIGPRGELPHTPEGWAAYPTWSIRRVRIAHFGKTGPGEIPTHIEDELWERLAG</sequence>
<dbReference type="KEGG" id="scoe:CP976_06775"/>
<reference evidence="1 2" key="1">
    <citation type="submission" date="2017-09" db="EMBL/GenBank/DDBJ databases">
        <authorList>
            <person name="Lee N."/>
            <person name="Cho B.-K."/>
        </authorList>
    </citation>
    <scope>NUCLEOTIDE SEQUENCE [LARGE SCALE GENOMIC DNA]</scope>
    <source>
        <strain evidence="1 2">ATCC 13740</strain>
    </source>
</reference>
<dbReference type="GeneID" id="91415790"/>
<evidence type="ECO:0000313" key="1">
    <source>
        <dbReference type="EMBL" id="QEV23875.1"/>
    </source>
</evidence>
<name>A0A5J6I507_STRC4</name>
<organism evidence="1 2">
    <name type="scientific">Streptomyces coeruleorubidus</name>
    <dbReference type="NCBI Taxonomy" id="116188"/>
    <lineage>
        <taxon>Bacteria</taxon>
        <taxon>Bacillati</taxon>
        <taxon>Actinomycetota</taxon>
        <taxon>Actinomycetes</taxon>
        <taxon>Kitasatosporales</taxon>
        <taxon>Streptomycetaceae</taxon>
        <taxon>Streptomyces</taxon>
    </lineage>
</organism>
<dbReference type="Proteomes" id="UP000326598">
    <property type="component" value="Chromosome"/>
</dbReference>
<dbReference type="EMBL" id="CP023694">
    <property type="protein sequence ID" value="QEV23875.1"/>
    <property type="molecule type" value="Genomic_DNA"/>
</dbReference>
<protein>
    <submittedName>
        <fullName evidence="1">Uncharacterized protein</fullName>
    </submittedName>
</protein>
<proteinExistence type="predicted"/>
<dbReference type="AlphaFoldDB" id="A0A5J6I507"/>
<evidence type="ECO:0000313" key="2">
    <source>
        <dbReference type="Proteomes" id="UP000326598"/>
    </source>
</evidence>